<comment type="caution">
    <text evidence="1">The sequence shown here is derived from an EMBL/GenBank/DDBJ whole genome shotgun (WGS) entry which is preliminary data.</text>
</comment>
<dbReference type="EMBL" id="NAAC01000043">
    <property type="protein sequence ID" value="RDJ03309.1"/>
    <property type="molecule type" value="Genomic_DNA"/>
</dbReference>
<protein>
    <submittedName>
        <fullName evidence="1">Nutrient deprivation-induced protein</fullName>
    </submittedName>
</protein>
<gene>
    <name evidence="1" type="ORF">B5K06_30405</name>
</gene>
<proteinExistence type="predicted"/>
<dbReference type="InterPro" id="IPR022062">
    <property type="entry name" value="DUF3618"/>
</dbReference>
<evidence type="ECO:0000313" key="1">
    <source>
        <dbReference type="EMBL" id="RDJ03309.1"/>
    </source>
</evidence>
<dbReference type="Pfam" id="PF12277">
    <property type="entry name" value="DUF3618"/>
    <property type="match status" value="1"/>
</dbReference>
<evidence type="ECO:0000313" key="2">
    <source>
        <dbReference type="Proteomes" id="UP000254939"/>
    </source>
</evidence>
<dbReference type="RefSeq" id="WP_016556020.1">
    <property type="nucleotide sequence ID" value="NZ_KZ857269.1"/>
</dbReference>
<sequence>MSTSTEKTSLDLQREIEVDRKRIENRIDAIQEKMSPGELIDEVLTYAKQSGGAEYVGNLGRALKTNPIPVALMGVSLAWLMAKQNGDSPSISVSDPDYPLYQADGPIRRLGPPETEFGSRYSYFADNSGKRLKALTDDAGARAGHFIDEAGKTYRGFVDAGGKQIDQIVDETGAMLDAASGWSAKTWAQVKDATSNIGSKASQAMSSLSDKSASAGASIQEQTNKLNDAILTHFRDQPLVGGALAFAVGAAIGAALPHTDMEDEVIGDVADSAKDKIADEASHLADQGMEIASGVYGQAVSVAADAHDVVKERILDEVGAFKTGDGTTEAKSP</sequence>
<name>A0A370KG99_9HYPH</name>
<dbReference type="AlphaFoldDB" id="A0A370KG99"/>
<organism evidence="1 2">
    <name type="scientific">Rhizobium grahamii</name>
    <dbReference type="NCBI Taxonomy" id="1120045"/>
    <lineage>
        <taxon>Bacteria</taxon>
        <taxon>Pseudomonadati</taxon>
        <taxon>Pseudomonadota</taxon>
        <taxon>Alphaproteobacteria</taxon>
        <taxon>Hyphomicrobiales</taxon>
        <taxon>Rhizobiaceae</taxon>
        <taxon>Rhizobium/Agrobacterium group</taxon>
        <taxon>Rhizobium</taxon>
    </lineage>
</organism>
<dbReference type="Proteomes" id="UP000254939">
    <property type="component" value="Unassembled WGS sequence"/>
</dbReference>
<reference evidence="1 2" key="1">
    <citation type="submission" date="2017-03" db="EMBL/GenBank/DDBJ databases">
        <title>Genome analysis of Rhizobial strains effectives or ineffectives for nitrogen fixation isolated from bean seeds.</title>
        <authorList>
            <person name="Peralta H."/>
            <person name="Aguilar-Vera A."/>
            <person name="Mora Y."/>
            <person name="Vargas-Lagunas C."/>
            <person name="Girard L."/>
            <person name="Mora J."/>
        </authorList>
    </citation>
    <scope>NUCLEOTIDE SEQUENCE [LARGE SCALE GENOMIC DNA]</scope>
    <source>
        <strain evidence="1 2">CCGM3</strain>
    </source>
</reference>
<dbReference type="OrthoDB" id="7471221at2"/>
<accession>A0A370KG99</accession>